<dbReference type="Proteomes" id="UP001430584">
    <property type="component" value="Unassembled WGS sequence"/>
</dbReference>
<evidence type="ECO:0000313" key="2">
    <source>
        <dbReference type="Proteomes" id="UP001430584"/>
    </source>
</evidence>
<gene>
    <name evidence="1" type="ORF">SLS55_005188</name>
</gene>
<protein>
    <recommendedName>
        <fullName evidence="3">BTB domain-containing protein</fullName>
    </recommendedName>
</protein>
<dbReference type="InterPro" id="IPR011333">
    <property type="entry name" value="SKP1/BTB/POZ_sf"/>
</dbReference>
<dbReference type="RefSeq" id="XP_066632480.1">
    <property type="nucleotide sequence ID" value="XM_066776638.1"/>
</dbReference>
<name>A0ABR3CFN8_9PEZI</name>
<organism evidence="1 2">
    <name type="scientific">Diplodia seriata</name>
    <dbReference type="NCBI Taxonomy" id="420778"/>
    <lineage>
        <taxon>Eukaryota</taxon>
        <taxon>Fungi</taxon>
        <taxon>Dikarya</taxon>
        <taxon>Ascomycota</taxon>
        <taxon>Pezizomycotina</taxon>
        <taxon>Dothideomycetes</taxon>
        <taxon>Dothideomycetes incertae sedis</taxon>
        <taxon>Botryosphaeriales</taxon>
        <taxon>Botryosphaeriaceae</taxon>
        <taxon>Diplodia</taxon>
    </lineage>
</organism>
<proteinExistence type="predicted"/>
<dbReference type="EMBL" id="JAJVCZ030000005">
    <property type="protein sequence ID" value="KAL0259451.1"/>
    <property type="molecule type" value="Genomic_DNA"/>
</dbReference>
<dbReference type="CDD" id="cd18186">
    <property type="entry name" value="BTB_POZ_ZBTB_KLHL-like"/>
    <property type="match status" value="1"/>
</dbReference>
<sequence length="82" mass="9154">MSTKTMSGLNLAHLASPTITLEVGPDKLPIRVPKLLLTEASLFFDNALNGHFMEARTNILPLPTDEPDVVFRLVKWIIRTIL</sequence>
<evidence type="ECO:0008006" key="3">
    <source>
        <dbReference type="Google" id="ProtNLM"/>
    </source>
</evidence>
<comment type="caution">
    <text evidence="1">The sequence shown here is derived from an EMBL/GenBank/DDBJ whole genome shotgun (WGS) entry which is preliminary data.</text>
</comment>
<accession>A0ABR3CFN8</accession>
<evidence type="ECO:0000313" key="1">
    <source>
        <dbReference type="EMBL" id="KAL0259451.1"/>
    </source>
</evidence>
<keyword evidence="2" id="KW-1185">Reference proteome</keyword>
<reference evidence="1 2" key="1">
    <citation type="submission" date="2024-02" db="EMBL/GenBank/DDBJ databases">
        <title>De novo assembly and annotation of 12 fungi associated with fruit tree decline syndrome in Ontario, Canada.</title>
        <authorList>
            <person name="Sulman M."/>
            <person name="Ellouze W."/>
            <person name="Ilyukhin E."/>
        </authorList>
    </citation>
    <scope>NUCLEOTIDE SEQUENCE [LARGE SCALE GENOMIC DNA]</scope>
    <source>
        <strain evidence="1 2">FDS-637</strain>
    </source>
</reference>
<dbReference type="Gene3D" id="3.30.710.10">
    <property type="entry name" value="Potassium Channel Kv1.1, Chain A"/>
    <property type="match status" value="1"/>
</dbReference>
<dbReference type="GeneID" id="92009273"/>